<evidence type="ECO:0000313" key="2">
    <source>
        <dbReference type="EMBL" id="GAW05773.1"/>
    </source>
</evidence>
<evidence type="ECO:0000256" key="1">
    <source>
        <dbReference type="SAM" id="MobiDB-lite"/>
    </source>
</evidence>
<feature type="region of interest" description="Disordered" evidence="1">
    <location>
        <begin position="412"/>
        <end position="439"/>
    </location>
</feature>
<dbReference type="AlphaFoldDB" id="A0A1Q3EEX8"/>
<sequence>MAPNSFNEDDLKKSNIAQLKAICKERQITGYSKLAKPLIIQKILDHTARNISLPVAPTKNAQPGADGNQQVSGSTLAPQLRMPSVLPDTSRTTSTFVSTVTNPTNAHITTSATAGLKRPFLPDPLVSNVPPPKKTKTDPHISSDDREVNATVPAIMSLSGIRDPSLPASTKRPVTPSSLDSSVMFKKTKIVPSTMSVDVEDFSLTAAQTQRKNVLEEDPMATNVQHNSVTCDVCGKIVKYTMFDLYHWNRHKTRCKSDLSLNSRSSSVISNNADSSLTAAQAERKRILDQDPLATNVQHNSVTCDACGKVVKYTMFDLYHWNRHKTRCKPGLPGPSQSSSVSSNDADSSLTAAQAQRKGILEEDPLATNVQHNSVTCNACGKVVKYTMFDLHHWTKHKTRCKSNISLSRSSSVTMNSTSSQSQVKTAAPSSQTPASDTNSTLMLTAAQAERKQVLEEDTLATNIQHCSVTCRACGKVVKYTMFDLFLWEKHKSRCKLDASVLQSSSSLISSISQANDTQPRIKDIDILYTAKPSRVSPFEAGETSTDHSLTEAQSKRKRVLELDPLASNVKHCSLTCKACGKLVKYTMFDLFHWNRHKARCKPVPSNMSSTQGEATSVTKGKRFTPLVASTKIANLASTKASVFSEEEDLVHSHAGPPLTTSLAIPIASGFSSHEIAVRIASGSSSHETAMLCTTRSSVAIHADAKSTPRTRTYAAFAPPSAIPSARLRALKVATSGPIVRKASSVPDITLEVNSPTSLSLYHLDFPMSIPIVLNRISMPPALAQRKQVARFAVILSQIAIQDLSNCMLVSRMFRYAIYLSASTRLARNFSGYRLNRIIHRLPANMMNMWPYLLQRQGEEKFRRRVFEESFLGRVFSGTSVIAPRLWASPDNDKQIVIAIRFLITRLFFTVSVGGGQSVNDWLNGMIVDAREIIKGEVWCIDVIQTSKALETFYVVESTSSVVENSVSGRYKTSTEMAHDFAGVPTELCDGKKPKVKLNLFLPAHHHVESVHFTTAQGRPLHPALAVVQTPARECYVLRDNGMQVGCEEDGVARVWMTILGCAINGERV</sequence>
<proteinExistence type="predicted"/>
<reference evidence="2 3" key="1">
    <citation type="submission" date="2016-08" db="EMBL/GenBank/DDBJ databases">
        <authorList>
            <consortium name="Lentinula edodes genome sequencing consortium"/>
            <person name="Sakamoto Y."/>
            <person name="Nakade K."/>
            <person name="Sato S."/>
            <person name="Yoshida Y."/>
            <person name="Miyazaki K."/>
            <person name="Natsume S."/>
            <person name="Konno N."/>
        </authorList>
    </citation>
    <scope>NUCLEOTIDE SEQUENCE [LARGE SCALE GENOMIC DNA]</scope>
    <source>
        <strain evidence="2 3">NBRC 111202</strain>
    </source>
</reference>
<keyword evidence="3" id="KW-1185">Reference proteome</keyword>
<dbReference type="EMBL" id="BDGU01000267">
    <property type="protein sequence ID" value="GAW05773.1"/>
    <property type="molecule type" value="Genomic_DNA"/>
</dbReference>
<evidence type="ECO:0000313" key="3">
    <source>
        <dbReference type="Proteomes" id="UP000188533"/>
    </source>
</evidence>
<feature type="compositionally biased region" description="Polar residues" evidence="1">
    <location>
        <begin position="423"/>
        <end position="439"/>
    </location>
</feature>
<name>A0A1Q3EEX8_LENED</name>
<protein>
    <recommendedName>
        <fullName evidence="4">Rho termination factor N-terminal domain-containing protein</fullName>
    </recommendedName>
</protein>
<evidence type="ECO:0008006" key="4">
    <source>
        <dbReference type="Google" id="ProtNLM"/>
    </source>
</evidence>
<organism evidence="2 3">
    <name type="scientific">Lentinula edodes</name>
    <name type="common">Shiitake mushroom</name>
    <name type="synonym">Lentinus edodes</name>
    <dbReference type="NCBI Taxonomy" id="5353"/>
    <lineage>
        <taxon>Eukaryota</taxon>
        <taxon>Fungi</taxon>
        <taxon>Dikarya</taxon>
        <taxon>Basidiomycota</taxon>
        <taxon>Agaricomycotina</taxon>
        <taxon>Agaricomycetes</taxon>
        <taxon>Agaricomycetidae</taxon>
        <taxon>Agaricales</taxon>
        <taxon>Marasmiineae</taxon>
        <taxon>Omphalotaceae</taxon>
        <taxon>Lentinula</taxon>
    </lineage>
</organism>
<comment type="caution">
    <text evidence="2">The sequence shown here is derived from an EMBL/GenBank/DDBJ whole genome shotgun (WGS) entry which is preliminary data.</text>
</comment>
<dbReference type="STRING" id="5353.A0A1Q3EEX8"/>
<feature type="region of interest" description="Disordered" evidence="1">
    <location>
        <begin position="330"/>
        <end position="356"/>
    </location>
</feature>
<accession>A0A1Q3EEX8</accession>
<gene>
    <name evidence="2" type="ORF">LENED_007652</name>
</gene>
<feature type="compositionally biased region" description="Low complexity" evidence="1">
    <location>
        <begin position="412"/>
        <end position="422"/>
    </location>
</feature>
<feature type="compositionally biased region" description="Basic and acidic residues" evidence="1">
    <location>
        <begin position="135"/>
        <end position="148"/>
    </location>
</feature>
<dbReference type="Proteomes" id="UP000188533">
    <property type="component" value="Unassembled WGS sequence"/>
</dbReference>
<feature type="compositionally biased region" description="Low complexity" evidence="1">
    <location>
        <begin position="336"/>
        <end position="349"/>
    </location>
</feature>
<reference evidence="2 3" key="2">
    <citation type="submission" date="2017-02" db="EMBL/GenBank/DDBJ databases">
        <title>A genome survey and senescence transcriptome analysis in Lentinula edodes.</title>
        <authorList>
            <person name="Sakamoto Y."/>
            <person name="Nakade K."/>
            <person name="Sato S."/>
            <person name="Yoshida Y."/>
            <person name="Miyazaki K."/>
            <person name="Natsume S."/>
            <person name="Konno N."/>
        </authorList>
    </citation>
    <scope>NUCLEOTIDE SEQUENCE [LARGE SCALE GENOMIC DNA]</scope>
    <source>
        <strain evidence="2 3">NBRC 111202</strain>
    </source>
</reference>
<feature type="region of interest" description="Disordered" evidence="1">
    <location>
        <begin position="110"/>
        <end position="179"/>
    </location>
</feature>